<accession>A0A438AX09</accession>
<dbReference type="RefSeq" id="WP_127946790.1">
    <property type="nucleotide sequence ID" value="NZ_RKLN01000003.1"/>
</dbReference>
<dbReference type="Pfam" id="PF05949">
    <property type="entry name" value="DUF881"/>
    <property type="match status" value="1"/>
</dbReference>
<keyword evidence="3" id="KW-0472">Membrane</keyword>
<dbReference type="Proteomes" id="UP000284333">
    <property type="component" value="Unassembled WGS sequence"/>
</dbReference>
<evidence type="ECO:0000313" key="5">
    <source>
        <dbReference type="Proteomes" id="UP000284333"/>
    </source>
</evidence>
<dbReference type="PANTHER" id="PTHR37313">
    <property type="entry name" value="UPF0749 PROTEIN RV1825"/>
    <property type="match status" value="1"/>
</dbReference>
<feature type="transmembrane region" description="Helical" evidence="3">
    <location>
        <begin position="46"/>
        <end position="68"/>
    </location>
</feature>
<sequence length="292" mass="30824">MTETPRQVRRNPVPSLLKSLMTDHLDPGYAGAAEDRRLGHAKRGRVGVRAWIAVGAALVGLVFGIGYAQASSSASDVDQTRTELLTKVRAAEEQGRTLAANREELTVQVQQLQASVLANDAEGAKVLGELRDLQAAAANESVRGPGLVVTLTDPSTRPDLSDSSQRVPGSPQAGVLDRDLQAVVNSLWASGAEAIAVGEVRVGPDVTIRQAGGAMLVDNQPVPSPYRVAAIGSPSRLETGFVVSDAFFRMQAVRDLYEVGFTIAGSDDLTLPAATGRQTRFAQEFVQETGAP</sequence>
<gene>
    <name evidence="4" type="ORF">EF834_08485</name>
</gene>
<evidence type="ECO:0000256" key="2">
    <source>
        <dbReference type="SAM" id="MobiDB-lite"/>
    </source>
</evidence>
<keyword evidence="5" id="KW-1185">Reference proteome</keyword>
<feature type="region of interest" description="Disordered" evidence="2">
    <location>
        <begin position="153"/>
        <end position="172"/>
    </location>
</feature>
<evidence type="ECO:0000256" key="1">
    <source>
        <dbReference type="ARBA" id="ARBA00009108"/>
    </source>
</evidence>
<evidence type="ECO:0000313" key="4">
    <source>
        <dbReference type="EMBL" id="RVW03205.1"/>
    </source>
</evidence>
<protein>
    <submittedName>
        <fullName evidence="4">DUF881 domain-containing protein</fullName>
    </submittedName>
</protein>
<dbReference type="OrthoDB" id="3218134at2"/>
<dbReference type="EMBL" id="RKLN01000003">
    <property type="protein sequence ID" value="RVW03205.1"/>
    <property type="molecule type" value="Genomic_DNA"/>
</dbReference>
<comment type="caution">
    <text evidence="4">The sequence shown here is derived from an EMBL/GenBank/DDBJ whole genome shotgun (WGS) entry which is preliminary data.</text>
</comment>
<organism evidence="4 5">
    <name type="scientific">Rhodococcus spongiicola</name>
    <dbReference type="NCBI Taxonomy" id="2487352"/>
    <lineage>
        <taxon>Bacteria</taxon>
        <taxon>Bacillati</taxon>
        <taxon>Actinomycetota</taxon>
        <taxon>Actinomycetes</taxon>
        <taxon>Mycobacteriales</taxon>
        <taxon>Nocardiaceae</taxon>
        <taxon>Rhodococcus</taxon>
    </lineage>
</organism>
<dbReference type="InterPro" id="IPR010273">
    <property type="entry name" value="DUF881"/>
</dbReference>
<reference evidence="4 5" key="1">
    <citation type="submission" date="2018-11" db="EMBL/GenBank/DDBJ databases">
        <title>Rhodococcus spongicola sp. nov. and Rhodococcus xishaensis sp. nov. from marine sponges.</title>
        <authorList>
            <person name="Li L."/>
            <person name="Lin H.W."/>
        </authorList>
    </citation>
    <scope>NUCLEOTIDE SEQUENCE [LARGE SCALE GENOMIC DNA]</scope>
    <source>
        <strain evidence="4 5">LHW50502</strain>
    </source>
</reference>
<dbReference type="Gene3D" id="3.30.70.1880">
    <property type="entry name" value="Protein of unknown function DUF881"/>
    <property type="match status" value="1"/>
</dbReference>
<name>A0A438AX09_9NOCA</name>
<dbReference type="GO" id="GO:0005886">
    <property type="term" value="C:plasma membrane"/>
    <property type="evidence" value="ECO:0007669"/>
    <property type="project" value="TreeGrafter"/>
</dbReference>
<proteinExistence type="inferred from homology"/>
<dbReference type="PANTHER" id="PTHR37313:SF1">
    <property type="entry name" value="UPF0749 PROTEIN RV1823"/>
    <property type="match status" value="1"/>
</dbReference>
<dbReference type="AlphaFoldDB" id="A0A438AX09"/>
<evidence type="ECO:0000256" key="3">
    <source>
        <dbReference type="SAM" id="Phobius"/>
    </source>
</evidence>
<keyword evidence="3" id="KW-0812">Transmembrane</keyword>
<keyword evidence="3" id="KW-1133">Transmembrane helix</keyword>
<comment type="similarity">
    <text evidence="1">Belongs to the UPF0749 family.</text>
</comment>